<protein>
    <recommendedName>
        <fullName evidence="1">Tox-GHH domain-containing protein</fullName>
    </recommendedName>
</protein>
<dbReference type="RefSeq" id="WP_099392748.1">
    <property type="nucleotide sequence ID" value="NZ_PDYF01000083.1"/>
</dbReference>
<evidence type="ECO:0000313" key="3">
    <source>
        <dbReference type="Proteomes" id="UP000225889"/>
    </source>
</evidence>
<evidence type="ECO:0000259" key="1">
    <source>
        <dbReference type="Pfam" id="PF15636"/>
    </source>
</evidence>
<dbReference type="AlphaFoldDB" id="A0A2G3DRL0"/>
<reference evidence="2 3" key="1">
    <citation type="submission" date="2017-10" db="EMBL/GenBank/DDBJ databases">
        <title>Resolving the taxonomy of Roseburia spp., Eubacterium rectale and Agathobacter spp. through phylogenomic analysis.</title>
        <authorList>
            <person name="Sheridan P.O."/>
            <person name="Walker A.W."/>
            <person name="Duncan S.H."/>
            <person name="Scott K.P."/>
            <person name="Toole P.W.O."/>
            <person name="Luis P."/>
            <person name="Flint H.J."/>
        </authorList>
    </citation>
    <scope>NUCLEOTIDE SEQUENCE [LARGE SCALE GENOMIC DNA]</scope>
    <source>
        <strain evidence="2 3">JK626</strain>
    </source>
</reference>
<evidence type="ECO:0000313" key="2">
    <source>
        <dbReference type="EMBL" id="PHU33530.1"/>
    </source>
</evidence>
<dbReference type="Pfam" id="PF15636">
    <property type="entry name" value="Tox-GHH"/>
    <property type="match status" value="1"/>
</dbReference>
<name>A0A2G3DRL0_9FIRM</name>
<proteinExistence type="predicted"/>
<reference evidence="2 3" key="2">
    <citation type="submission" date="2017-10" db="EMBL/GenBank/DDBJ databases">
        <authorList>
            <person name="Banno H."/>
            <person name="Chua N.-H."/>
        </authorList>
    </citation>
    <scope>NUCLEOTIDE SEQUENCE [LARGE SCALE GENOMIC DNA]</scope>
    <source>
        <strain evidence="2 3">JK626</strain>
    </source>
</reference>
<comment type="caution">
    <text evidence="2">The sequence shown here is derived from an EMBL/GenBank/DDBJ whole genome shotgun (WGS) entry which is preliminary data.</text>
</comment>
<gene>
    <name evidence="2" type="ORF">CSX01_13415</name>
</gene>
<dbReference type="EMBL" id="PDYF01000083">
    <property type="protein sequence ID" value="PHU33530.1"/>
    <property type="molecule type" value="Genomic_DNA"/>
</dbReference>
<sequence>MSRRTAESNKAIKQAWLKEKKLILAGMGTRDWSPEQQEQIITSGKAYDENDKAIEGHHMKSVEAYPNFQGNPDNIEFLTRDEHRAAHAGNFRNPTNGKYNVLTGVTDKFAENELKKCETIQLSNPIINTKQSIEEKDVVSLNFVADTYKYSMITEVNNSKKKIKTNTINEKARIHIGRKLGR</sequence>
<dbReference type="InterPro" id="IPR028916">
    <property type="entry name" value="Tox-GHH_dom"/>
</dbReference>
<dbReference type="Proteomes" id="UP000225889">
    <property type="component" value="Unassembled WGS sequence"/>
</dbReference>
<feature type="domain" description="Tox-GHH" evidence="1">
    <location>
        <begin position="9"/>
        <end position="78"/>
    </location>
</feature>
<accession>A0A2G3DRL0</accession>
<organism evidence="2 3">
    <name type="scientific">Pseudobutyrivibrio ruminis</name>
    <dbReference type="NCBI Taxonomy" id="46206"/>
    <lineage>
        <taxon>Bacteria</taxon>
        <taxon>Bacillati</taxon>
        <taxon>Bacillota</taxon>
        <taxon>Clostridia</taxon>
        <taxon>Lachnospirales</taxon>
        <taxon>Lachnospiraceae</taxon>
        <taxon>Pseudobutyrivibrio</taxon>
    </lineage>
</organism>